<reference evidence="2" key="1">
    <citation type="journal article" date="2023" name="G3 (Bethesda)">
        <title>Genome assembly and association tests identify interacting loci associated with vigor, precocity, and sex in interspecific pistachio rootstocks.</title>
        <authorList>
            <person name="Palmer W."/>
            <person name="Jacygrad E."/>
            <person name="Sagayaradj S."/>
            <person name="Cavanaugh K."/>
            <person name="Han R."/>
            <person name="Bertier L."/>
            <person name="Beede B."/>
            <person name="Kafkas S."/>
            <person name="Golino D."/>
            <person name="Preece J."/>
            <person name="Michelmore R."/>
        </authorList>
    </citation>
    <scope>NUCLEOTIDE SEQUENCE [LARGE SCALE GENOMIC DNA]</scope>
</reference>
<organism evidence="1 2">
    <name type="scientific">Pistacia integerrima</name>
    <dbReference type="NCBI Taxonomy" id="434235"/>
    <lineage>
        <taxon>Eukaryota</taxon>
        <taxon>Viridiplantae</taxon>
        <taxon>Streptophyta</taxon>
        <taxon>Embryophyta</taxon>
        <taxon>Tracheophyta</taxon>
        <taxon>Spermatophyta</taxon>
        <taxon>Magnoliopsida</taxon>
        <taxon>eudicotyledons</taxon>
        <taxon>Gunneridae</taxon>
        <taxon>Pentapetalae</taxon>
        <taxon>rosids</taxon>
        <taxon>malvids</taxon>
        <taxon>Sapindales</taxon>
        <taxon>Anacardiaceae</taxon>
        <taxon>Pistacia</taxon>
    </lineage>
</organism>
<proteinExistence type="predicted"/>
<keyword evidence="2" id="KW-1185">Reference proteome</keyword>
<name>A0ACC0XQJ9_9ROSI</name>
<evidence type="ECO:0000313" key="1">
    <source>
        <dbReference type="EMBL" id="KAJ0020817.1"/>
    </source>
</evidence>
<accession>A0ACC0XQJ9</accession>
<dbReference type="EMBL" id="CM047746">
    <property type="protein sequence ID" value="KAJ0020817.1"/>
    <property type="molecule type" value="Genomic_DNA"/>
</dbReference>
<evidence type="ECO:0000313" key="2">
    <source>
        <dbReference type="Proteomes" id="UP001163603"/>
    </source>
</evidence>
<gene>
    <name evidence="1" type="ORF">Pint_32245</name>
</gene>
<comment type="caution">
    <text evidence="1">The sequence shown here is derived from an EMBL/GenBank/DDBJ whole genome shotgun (WGS) entry which is preliminary data.</text>
</comment>
<sequence>MEPDDMSFLEISGEDDSLLPLQQSPDDDVKSFKKTYFTCSPMLIPRSNRSIRPPPPLVSPIAGVTGKENEEDLNLSSRRDSVNEENTSMNKPEVPKLSMEPQRMKRKKKGGGYNLRKSLAWNRAFFTEEGVLDPSELSLISGNIGKSSGEMLSVIDEDRRESLVGESEDLTALEENLFKKPPASTIKEDRKSAGSSLPKKVASAGVNRNVASPSAVSVLILAWAADVLLFFLTFSCQLKVGSNETNSSRVEHVLLRPSERCFQLKMLTEVDLNAVVAHDLLLHLHILLIKLYNIVAEPANVSTTKAATKELSVSKIPVRKPDPSAHPATVISTIPGVSNLKRNQNVQPAVSVQRNIGPKSSSKNSTSARSNARSGSQPSRSVAVKSSVQPVRRNVASSALEIHSSTNSQHSLITKANDASKINPGLALPASGYSSNNDDGNSNKIATSFPPKAPCSGANKQHLQLQTAKPSGLRMPSPSLGFFNQSKTSSAHSLLQRSNKACNVPKSNIPNLRKFDASNVIHESPVPVPAKIPDIVSGMTTSANLRVSSSVTGSSCPSNLNSGSLEKTKSNLHGNATRKVELNVPSNSNSFDIVNSEQSLHICNDIDQSLKTVDRRTNEKISHAVDNELQCSDNRLLLLSAPSGQFMKDEAKERVSNICPMNIELTGSKLENDYITPQLHLAVQVQGVFETKDMINNNCEEGKMCSASIKDHSASSQSQSGDANGTVLEPQSGEANVYSIKGTSKQHDDLLSCAHGVNEEMMKQDEETMPSTLQVDRIKSESQSPSINNNSFSRESRSSEFQKCTRTKVANSSPEGKECVAGVDNFCTKSEAQTADVSQSVGMGKVVVGSSALDNMVVDVNETVIDANGSELKSSGAVYSKQLTQHDSGFDMAVEHPHDDTKSGLMDPDFRCDIKPHNQTTSGMSQLLDKYQKSGVVSNGNTKVANVEHELVEYKQCNLSIKNYRSDSELQPGDDIYYCQQNTSIVHNNQLNYTHVVNTLSTEGNQIQEAYDELLFEECMPFEKSRESNSSEVVDVCLDAPSCFGREPESPHALCQHEYVKQTNEEVAVVGDTFKHSLVEDAQMLVLDGSLSVDSCNCNFTSSKVKDKSSVDVDDVHCSDPVAAQASLDAHGLCLGDTLIVNNCSSEELQERNVCGSVMDVVLHQFDACVNEVSSVVCIQAATAVKHDGVDEDPKAEYPSEEGKMSGSVEIEPSVKNLDCYTDTKFRHDDDELSSPTWSLTCGVSLNMNEGQNSVTANACDSHTFCSQNKESMFSVEANQSVSGIENIEVNILKSDTFAEEASISQNNESSTGEMQLELDDKYVTDDATMLLTGSVFQDVNADLMKIDILPEEVSIVQSDVRAIVEMHHESEDATMSLTESVLPEVNVNSMTSDVSPKKAETIVSQKNSSPNNEIHHELDDVIEDKDTTKLLNKSGNDKKQDNLVIKPPPHAVPFSDEWLAAFEAAGEEILTMKRGAVQHSPPDKTQNEPGPWSPVKRKNNQGIGPYDCTKFTNNIPPSSS</sequence>
<protein>
    <submittedName>
        <fullName evidence="1">Uncharacterized protein</fullName>
    </submittedName>
</protein>
<dbReference type="Proteomes" id="UP001163603">
    <property type="component" value="Chromosome 11"/>
</dbReference>